<organism evidence="11 12">
    <name type="scientific">Methanobacterium subterraneum</name>
    <dbReference type="NCBI Taxonomy" id="59277"/>
    <lineage>
        <taxon>Archaea</taxon>
        <taxon>Methanobacteriati</taxon>
        <taxon>Methanobacteriota</taxon>
        <taxon>Methanomada group</taxon>
        <taxon>Methanobacteria</taxon>
        <taxon>Methanobacteriales</taxon>
        <taxon>Methanobacteriaceae</taxon>
        <taxon>Methanobacterium</taxon>
    </lineage>
</organism>
<evidence type="ECO:0000256" key="9">
    <source>
        <dbReference type="PROSITE-ProRule" id="PRU00560"/>
    </source>
</evidence>
<evidence type="ECO:0000313" key="11">
    <source>
        <dbReference type="EMBL" id="NMO09097.1"/>
    </source>
</evidence>
<proteinExistence type="predicted"/>
<evidence type="ECO:0000259" key="10">
    <source>
        <dbReference type="PROSITE" id="PS51198"/>
    </source>
</evidence>
<dbReference type="PROSITE" id="PS51198">
    <property type="entry name" value="UVRD_HELICASE_ATP_BIND"/>
    <property type="match status" value="1"/>
</dbReference>
<keyword evidence="2 9" id="KW-0378">Hydrolase</keyword>
<gene>
    <name evidence="11" type="ORF">HG719_04500</name>
</gene>
<evidence type="ECO:0000256" key="2">
    <source>
        <dbReference type="ARBA" id="ARBA00022801"/>
    </source>
</evidence>
<keyword evidence="4 9" id="KW-0067">ATP-binding</keyword>
<comment type="caution">
    <text evidence="11">The sequence shown here is derived from an EMBL/GenBank/DDBJ whole genome shotgun (WGS) entry which is preliminary data.</text>
</comment>
<keyword evidence="1 9" id="KW-0547">Nucleotide-binding</keyword>
<dbReference type="InterPro" id="IPR014017">
    <property type="entry name" value="DNA_helicase_UvrD-like_C"/>
</dbReference>
<feature type="domain" description="UvrD-like helicase ATP-binding" evidence="10">
    <location>
        <begin position="27"/>
        <end position="352"/>
    </location>
</feature>
<comment type="catalytic activity">
    <reaction evidence="8">
        <text>ATP + H2O = ADP + phosphate + H(+)</text>
        <dbReference type="Rhea" id="RHEA:13065"/>
        <dbReference type="ChEBI" id="CHEBI:15377"/>
        <dbReference type="ChEBI" id="CHEBI:15378"/>
        <dbReference type="ChEBI" id="CHEBI:30616"/>
        <dbReference type="ChEBI" id="CHEBI:43474"/>
        <dbReference type="ChEBI" id="CHEBI:456216"/>
        <dbReference type="EC" id="5.6.2.4"/>
    </reaction>
</comment>
<protein>
    <recommendedName>
        <fullName evidence="7">DNA 3'-5' helicase</fullName>
        <ecNumber evidence="7">5.6.2.4</ecNumber>
    </recommendedName>
</protein>
<accession>A0A7K4DKT7</accession>
<dbReference type="Proteomes" id="UP000591058">
    <property type="component" value="Unassembled WGS sequence"/>
</dbReference>
<evidence type="ECO:0000256" key="5">
    <source>
        <dbReference type="ARBA" id="ARBA00023235"/>
    </source>
</evidence>
<dbReference type="InterPro" id="IPR000212">
    <property type="entry name" value="DNA_helicase_UvrD/REP"/>
</dbReference>
<name>A0A7K4DKT7_9EURY</name>
<comment type="catalytic activity">
    <reaction evidence="6">
        <text>Couples ATP hydrolysis with the unwinding of duplex DNA by translocating in the 3'-5' direction.</text>
        <dbReference type="EC" id="5.6.2.4"/>
    </reaction>
</comment>
<evidence type="ECO:0000313" key="12">
    <source>
        <dbReference type="Proteomes" id="UP000591058"/>
    </source>
</evidence>
<dbReference type="InterPro" id="IPR027417">
    <property type="entry name" value="P-loop_NTPase"/>
</dbReference>
<feature type="binding site" evidence="9">
    <location>
        <begin position="48"/>
        <end position="55"/>
    </location>
    <ligand>
        <name>ATP</name>
        <dbReference type="ChEBI" id="CHEBI:30616"/>
    </ligand>
</feature>
<evidence type="ECO:0000256" key="4">
    <source>
        <dbReference type="ARBA" id="ARBA00022840"/>
    </source>
</evidence>
<reference evidence="11 12" key="1">
    <citation type="submission" date="2020-04" db="EMBL/GenBank/DDBJ databases">
        <title>Draft genome of Methanobacterium subterraneum isolated from animal feces.</title>
        <authorList>
            <person name="Ouboter H.T."/>
            <person name="Berger S."/>
            <person name="Gungor E."/>
            <person name="Jetten M.S.M."/>
            <person name="Welte C.U."/>
        </authorList>
    </citation>
    <scope>NUCLEOTIDE SEQUENCE [LARGE SCALE GENOMIC DNA]</scope>
    <source>
        <strain evidence="11">HO_2020</strain>
    </source>
</reference>
<keyword evidence="5" id="KW-0413">Isomerase</keyword>
<dbReference type="EC" id="5.6.2.4" evidence="7"/>
<dbReference type="GO" id="GO:0005524">
    <property type="term" value="F:ATP binding"/>
    <property type="evidence" value="ECO:0007669"/>
    <property type="project" value="UniProtKB-UniRule"/>
</dbReference>
<evidence type="ECO:0000256" key="6">
    <source>
        <dbReference type="ARBA" id="ARBA00034617"/>
    </source>
</evidence>
<keyword evidence="3 9" id="KW-0347">Helicase</keyword>
<dbReference type="Pfam" id="PF00580">
    <property type="entry name" value="UvrD-helicase"/>
    <property type="match status" value="1"/>
</dbReference>
<dbReference type="PANTHER" id="PTHR11070:SF67">
    <property type="entry name" value="DNA 3'-5' HELICASE"/>
    <property type="match status" value="1"/>
</dbReference>
<dbReference type="InterPro" id="IPR014016">
    <property type="entry name" value="UvrD-like_ATP-bd"/>
</dbReference>
<sequence length="788" mass="90548">MGSYQLILWETYQDIVTKHLNRRIRAEDNPDQNQAISAPLTQSQFLVAGPGSGKTTVMVLKILKFIYVDDVHPSSILATTFTRKAANELRSRILSWGDEIRQVLLEDPEFEDLHPDLRGLDFNQIITGTLDSISEDVLRTHRDPGAPPPVVIEEFVASGLMLRIGLFDGDKHHNDDLREYLKGLRGTSWGLNTPEMARNLLEIKDRLYYDQVYWNQLLENKDHPGFLLALESVAYYTQYLRDNLLYDFASLEAEFLDQLIKGKLDKFTTTLKMVLVDEYQDTNLLQERIYFQLAKHALNNGGSLTVVGDDDQSLYRFRGATVDLFTNYQTRITEKLNITPQLIYLKQNYRSTQTIVQICNQFCQLDPRFQPARVKGKPPIEAGRKNDYIDFPVMGLFRDDLPTLARDLSEFIHKVLNDGYTFSHEGEKFIIQADPDEGSPADLSVLMSSPLELSSSGKPRLPLLLRKNMQKYDLNVFNPRGSDLERAWQTALLCGLIMECIDPKCQVQDTIEKLPSQAKHNFAVWRNKAREYWEEDPEPVKPLSLKRFVDAWQNRTPIGRSKWKSNVPLIELTYQLVTWIPHLKNDVESLVYLEAVTRTMSQTGIFNNFGGEILHYDDEELNQASVREAIWNILVPLATGAIEVDEGLLETLPDDRINIMSIHQAKGLEFPLVILDVGSDFSKNYPAQEFKRFPREGGKPCNMEDELRTCSPLEEPDRSPRDRAFDDLIRQYFVAFSRPQDVLLLVGLESVKDGYHTKQGPRRIANVATGWSRDGKWHWPRLENIKHI</sequence>
<dbReference type="GO" id="GO:0003677">
    <property type="term" value="F:DNA binding"/>
    <property type="evidence" value="ECO:0007669"/>
    <property type="project" value="InterPro"/>
</dbReference>
<dbReference type="GO" id="GO:0000725">
    <property type="term" value="P:recombinational repair"/>
    <property type="evidence" value="ECO:0007669"/>
    <property type="project" value="TreeGrafter"/>
</dbReference>
<dbReference type="GO" id="GO:0016787">
    <property type="term" value="F:hydrolase activity"/>
    <property type="evidence" value="ECO:0007669"/>
    <property type="project" value="UniProtKB-UniRule"/>
</dbReference>
<evidence type="ECO:0000256" key="8">
    <source>
        <dbReference type="ARBA" id="ARBA00048988"/>
    </source>
</evidence>
<dbReference type="GO" id="GO:0043138">
    <property type="term" value="F:3'-5' DNA helicase activity"/>
    <property type="evidence" value="ECO:0007669"/>
    <property type="project" value="UniProtKB-EC"/>
</dbReference>
<dbReference type="SUPFAM" id="SSF52540">
    <property type="entry name" value="P-loop containing nucleoside triphosphate hydrolases"/>
    <property type="match status" value="1"/>
</dbReference>
<dbReference type="AlphaFoldDB" id="A0A7K4DKT7"/>
<dbReference type="Gene3D" id="3.40.50.300">
    <property type="entry name" value="P-loop containing nucleotide triphosphate hydrolases"/>
    <property type="match status" value="2"/>
</dbReference>
<evidence type="ECO:0000256" key="3">
    <source>
        <dbReference type="ARBA" id="ARBA00022806"/>
    </source>
</evidence>
<dbReference type="PANTHER" id="PTHR11070">
    <property type="entry name" value="UVRD / RECB / PCRA DNA HELICASE FAMILY MEMBER"/>
    <property type="match status" value="1"/>
</dbReference>
<dbReference type="GO" id="GO:0005829">
    <property type="term" value="C:cytosol"/>
    <property type="evidence" value="ECO:0007669"/>
    <property type="project" value="TreeGrafter"/>
</dbReference>
<dbReference type="CDD" id="cd17932">
    <property type="entry name" value="DEXQc_UvrD"/>
    <property type="match status" value="1"/>
</dbReference>
<evidence type="ECO:0000256" key="1">
    <source>
        <dbReference type="ARBA" id="ARBA00022741"/>
    </source>
</evidence>
<dbReference type="Pfam" id="PF13361">
    <property type="entry name" value="UvrD_C"/>
    <property type="match status" value="1"/>
</dbReference>
<dbReference type="EMBL" id="JABBYL010000015">
    <property type="protein sequence ID" value="NMO09097.1"/>
    <property type="molecule type" value="Genomic_DNA"/>
</dbReference>
<evidence type="ECO:0000256" key="7">
    <source>
        <dbReference type="ARBA" id="ARBA00034808"/>
    </source>
</evidence>